<dbReference type="InterPro" id="IPR036388">
    <property type="entry name" value="WH-like_DNA-bd_sf"/>
</dbReference>
<dbReference type="InterPro" id="IPR039422">
    <property type="entry name" value="MarR/SlyA-like"/>
</dbReference>
<dbReference type="PANTHER" id="PTHR33164:SF57">
    <property type="entry name" value="MARR-FAMILY TRANSCRIPTIONAL REGULATOR"/>
    <property type="match status" value="1"/>
</dbReference>
<dbReference type="PROSITE" id="PS01117">
    <property type="entry name" value="HTH_MARR_1"/>
    <property type="match status" value="1"/>
</dbReference>
<feature type="compositionally biased region" description="Low complexity" evidence="4">
    <location>
        <begin position="41"/>
        <end position="58"/>
    </location>
</feature>
<accession>A0A7W9J414</accession>
<dbReference type="GO" id="GO:0003677">
    <property type="term" value="F:DNA binding"/>
    <property type="evidence" value="ECO:0007669"/>
    <property type="project" value="UniProtKB-KW"/>
</dbReference>
<dbReference type="PRINTS" id="PR00598">
    <property type="entry name" value="HTHMARR"/>
</dbReference>
<feature type="compositionally biased region" description="Low complexity" evidence="4">
    <location>
        <begin position="13"/>
        <end position="26"/>
    </location>
</feature>
<dbReference type="PANTHER" id="PTHR33164">
    <property type="entry name" value="TRANSCRIPTIONAL REGULATOR, MARR FAMILY"/>
    <property type="match status" value="1"/>
</dbReference>
<feature type="region of interest" description="Disordered" evidence="4">
    <location>
        <begin position="1"/>
        <end position="75"/>
    </location>
</feature>
<keyword evidence="7" id="KW-1185">Reference proteome</keyword>
<dbReference type="SMART" id="SM00347">
    <property type="entry name" value="HTH_MARR"/>
    <property type="match status" value="1"/>
</dbReference>
<name>A0A7W9J414_9ACTN</name>
<evidence type="ECO:0000256" key="1">
    <source>
        <dbReference type="ARBA" id="ARBA00023015"/>
    </source>
</evidence>
<evidence type="ECO:0000256" key="2">
    <source>
        <dbReference type="ARBA" id="ARBA00023125"/>
    </source>
</evidence>
<keyword evidence="1" id="KW-0805">Transcription regulation</keyword>
<dbReference type="InterPro" id="IPR011991">
    <property type="entry name" value="ArsR-like_HTH"/>
</dbReference>
<dbReference type="Gene3D" id="1.10.10.10">
    <property type="entry name" value="Winged helix-like DNA-binding domain superfamily/Winged helix DNA-binding domain"/>
    <property type="match status" value="1"/>
</dbReference>
<evidence type="ECO:0000259" key="5">
    <source>
        <dbReference type="PROSITE" id="PS50995"/>
    </source>
</evidence>
<dbReference type="InterPro" id="IPR023187">
    <property type="entry name" value="Tscrpt_reg_MarR-type_CS"/>
</dbReference>
<dbReference type="Proteomes" id="UP000549971">
    <property type="component" value="Unassembled WGS sequence"/>
</dbReference>
<feature type="compositionally biased region" description="Low complexity" evidence="4">
    <location>
        <begin position="65"/>
        <end position="75"/>
    </location>
</feature>
<feature type="compositionally biased region" description="Gly residues" evidence="4">
    <location>
        <begin position="30"/>
        <end position="40"/>
    </location>
</feature>
<dbReference type="GO" id="GO:0006950">
    <property type="term" value="P:response to stress"/>
    <property type="evidence" value="ECO:0007669"/>
    <property type="project" value="TreeGrafter"/>
</dbReference>
<sequence length="222" mass="22633">MNEMVAQRPEPKAGTTPARGTAGAPPAGTPVGGGQSGGTPAGSAAGTTPARGAAATPVPGGPVGAGPTTGHATGRPPELIADVEQELSILLRRARSAQMLLARRVHPEMDAAGYALISQIDLGTAGGGAGVRASDVAQALGLDKSTVSRGLSQLETLGLIERIGDPDDGRARLLRMTTAGAERYGAMRAQRQAEFRAILDRWDSTDLTDLARLLGRLNTDLS</sequence>
<dbReference type="AlphaFoldDB" id="A0A7W9J414"/>
<dbReference type="InterPro" id="IPR036390">
    <property type="entry name" value="WH_DNA-bd_sf"/>
</dbReference>
<evidence type="ECO:0000256" key="3">
    <source>
        <dbReference type="ARBA" id="ARBA00023163"/>
    </source>
</evidence>
<keyword evidence="2 6" id="KW-0238">DNA-binding</keyword>
<evidence type="ECO:0000256" key="4">
    <source>
        <dbReference type="SAM" id="MobiDB-lite"/>
    </source>
</evidence>
<dbReference type="GO" id="GO:0003700">
    <property type="term" value="F:DNA-binding transcription factor activity"/>
    <property type="evidence" value="ECO:0007669"/>
    <property type="project" value="InterPro"/>
</dbReference>
<dbReference type="InterPro" id="IPR000835">
    <property type="entry name" value="HTH_MarR-typ"/>
</dbReference>
<comment type="caution">
    <text evidence="6">The sequence shown here is derived from an EMBL/GenBank/DDBJ whole genome shotgun (WGS) entry which is preliminary data.</text>
</comment>
<dbReference type="CDD" id="cd00090">
    <property type="entry name" value="HTH_ARSR"/>
    <property type="match status" value="1"/>
</dbReference>
<keyword evidence="3" id="KW-0804">Transcription</keyword>
<evidence type="ECO:0000313" key="7">
    <source>
        <dbReference type="Proteomes" id="UP000549971"/>
    </source>
</evidence>
<protein>
    <submittedName>
        <fullName evidence="6">DNA-binding MarR family transcriptional regulator</fullName>
    </submittedName>
</protein>
<proteinExistence type="predicted"/>
<reference evidence="6 7" key="1">
    <citation type="submission" date="2020-08" db="EMBL/GenBank/DDBJ databases">
        <title>Sequencing the genomes of 1000 actinobacteria strains.</title>
        <authorList>
            <person name="Klenk H.-P."/>
        </authorList>
    </citation>
    <scope>NUCLEOTIDE SEQUENCE [LARGE SCALE GENOMIC DNA]</scope>
    <source>
        <strain evidence="6 7">DSM 28967</strain>
    </source>
</reference>
<feature type="domain" description="HTH marR-type" evidence="5">
    <location>
        <begin position="84"/>
        <end position="219"/>
    </location>
</feature>
<gene>
    <name evidence="6" type="ORF">HDA39_001242</name>
</gene>
<dbReference type="EMBL" id="JACHMY010000001">
    <property type="protein sequence ID" value="MBB5834508.1"/>
    <property type="molecule type" value="Genomic_DNA"/>
</dbReference>
<dbReference type="PROSITE" id="PS50995">
    <property type="entry name" value="HTH_MARR_2"/>
    <property type="match status" value="1"/>
</dbReference>
<dbReference type="SUPFAM" id="SSF46785">
    <property type="entry name" value="Winged helix' DNA-binding domain"/>
    <property type="match status" value="1"/>
</dbReference>
<dbReference type="Pfam" id="PF12802">
    <property type="entry name" value="MarR_2"/>
    <property type="match status" value="1"/>
</dbReference>
<evidence type="ECO:0000313" key="6">
    <source>
        <dbReference type="EMBL" id="MBB5834508.1"/>
    </source>
</evidence>
<organism evidence="6 7">
    <name type="scientific">Kribbella italica</name>
    <dbReference type="NCBI Taxonomy" id="1540520"/>
    <lineage>
        <taxon>Bacteria</taxon>
        <taxon>Bacillati</taxon>
        <taxon>Actinomycetota</taxon>
        <taxon>Actinomycetes</taxon>
        <taxon>Propionibacteriales</taxon>
        <taxon>Kribbellaceae</taxon>
        <taxon>Kribbella</taxon>
    </lineage>
</organism>